<dbReference type="Proteomes" id="UP000235994">
    <property type="component" value="Unassembled WGS sequence"/>
</dbReference>
<comment type="caution">
    <text evidence="1">The sequence shown here is derived from an EMBL/GenBank/DDBJ whole genome shotgun (WGS) entry which is preliminary data.</text>
</comment>
<protein>
    <submittedName>
        <fullName evidence="1">Uncharacterized protein</fullName>
    </submittedName>
</protein>
<proteinExistence type="predicted"/>
<name>A0A2N8K8Y6_9BURK</name>
<dbReference type="EMBL" id="POQS01000015">
    <property type="protein sequence ID" value="PND29911.1"/>
    <property type="molecule type" value="Genomic_DNA"/>
</dbReference>
<evidence type="ECO:0000313" key="2">
    <source>
        <dbReference type="Proteomes" id="UP000235994"/>
    </source>
</evidence>
<organism evidence="1 2">
    <name type="scientific">Achromobacter pulmonis</name>
    <dbReference type="NCBI Taxonomy" id="1389932"/>
    <lineage>
        <taxon>Bacteria</taxon>
        <taxon>Pseudomonadati</taxon>
        <taxon>Pseudomonadota</taxon>
        <taxon>Betaproteobacteria</taxon>
        <taxon>Burkholderiales</taxon>
        <taxon>Alcaligenaceae</taxon>
        <taxon>Achromobacter</taxon>
    </lineage>
</organism>
<reference evidence="1 2" key="1">
    <citation type="submission" date="2018-01" db="EMBL/GenBank/DDBJ databases">
        <title>The draft genome of an aniline degradation strain ANB-1.</title>
        <authorList>
            <person name="Zhang L."/>
            <person name="Jiang J."/>
        </authorList>
    </citation>
    <scope>NUCLEOTIDE SEQUENCE [LARGE SCALE GENOMIC DNA]</scope>
    <source>
        <strain evidence="1 2">ANB-1</strain>
    </source>
</reference>
<evidence type="ECO:0000313" key="1">
    <source>
        <dbReference type="EMBL" id="PND29911.1"/>
    </source>
</evidence>
<dbReference type="AlphaFoldDB" id="A0A2N8K8Y6"/>
<accession>A0A2N8K8Y6</accession>
<sequence length="196" mass="21723">MLLALAVLLTGCSQEEQTPWMRLQAAVPQLKVTADTPEAAVKSWWLVRDQQEQYSSTVCKELGGLYGPIRSARDGLAAGELLAMQAGRDACDPPSYARDIVNVEVESATRAHVIAQIRNTEPPTPGYVLDNDERGKKERGVRMQYLLERADQGQPWKIAQIYSSDRYCTVAPVDGWCPLYDSKKGSGNSYVFELAQ</sequence>
<gene>
    <name evidence="1" type="ORF">C1I89_32335</name>
</gene>
<keyword evidence="2" id="KW-1185">Reference proteome</keyword>